<evidence type="ECO:0000259" key="2">
    <source>
        <dbReference type="Pfam" id="PF19572"/>
    </source>
</evidence>
<sequence length="363" mass="38815">MKATPLFVCFLALACVNAFAQYGGSRIPNGEPSSLNFTPDARSAALGEAGVALNADANATYWNPAKLAFAERDFGAAASYTPWLSSLVEDMWLGYASAYKKLGEKQAIGASVKYFNSKIFYATGNSKNGSDIAVSGMYSRHLGQNFSMGFTLKYISSNIGTGVINMIALKPGHAAAADLSAYYHKQVRSGDSGEDFNWSLGAILSNLGGKIDFGAGGEYFLPTTLKVGGSISYTASGKHRLNVIADLSKLTVPTPNNIQNPNLQSSWQGVLHSFSDAPGGFKEEIQEIALAMGAEYWYKDMVALRGGYYGEDKRKGDRKFVTAGAGVRILKNYTADFAYLFPVTQGSPLARTLRVSVGAYFGG</sequence>
<dbReference type="EMBL" id="JAASQJ010000004">
    <property type="protein sequence ID" value="NIJ54770.1"/>
    <property type="molecule type" value="Genomic_DNA"/>
</dbReference>
<evidence type="ECO:0000256" key="1">
    <source>
        <dbReference type="SAM" id="SignalP"/>
    </source>
</evidence>
<gene>
    <name evidence="3" type="ORF">FHS68_003957</name>
</gene>
<proteinExistence type="predicted"/>
<accession>A0ABX0USW5</accession>
<dbReference type="NCBIfam" id="NF033709">
    <property type="entry name" value="PorV_fam"/>
    <property type="match status" value="1"/>
</dbReference>
<organism evidence="3 4">
    <name type="scientific">Dyadobacter arcticus</name>
    <dbReference type="NCBI Taxonomy" id="1078754"/>
    <lineage>
        <taxon>Bacteria</taxon>
        <taxon>Pseudomonadati</taxon>
        <taxon>Bacteroidota</taxon>
        <taxon>Cytophagia</taxon>
        <taxon>Cytophagales</taxon>
        <taxon>Spirosomataceae</taxon>
        <taxon>Dyadobacter</taxon>
    </lineage>
</organism>
<keyword evidence="1" id="KW-0732">Signal</keyword>
<dbReference type="RefSeq" id="WP_167273621.1">
    <property type="nucleotide sequence ID" value="NZ_JAASQJ010000004.1"/>
</dbReference>
<keyword evidence="4" id="KW-1185">Reference proteome</keyword>
<protein>
    <recommendedName>
        <fullName evidence="2">Type IX secretion system protein PorV domain-containing protein</fullName>
    </recommendedName>
</protein>
<reference evidence="3 4" key="1">
    <citation type="submission" date="2020-03" db="EMBL/GenBank/DDBJ databases">
        <title>Genomic Encyclopedia of Type Strains, Phase IV (KMG-IV): sequencing the most valuable type-strain genomes for metagenomic binning, comparative biology and taxonomic classification.</title>
        <authorList>
            <person name="Goeker M."/>
        </authorList>
    </citation>
    <scope>NUCLEOTIDE SEQUENCE [LARGE SCALE GENOMIC DNA]</scope>
    <source>
        <strain evidence="3 4">DSM 102865</strain>
    </source>
</reference>
<dbReference type="Pfam" id="PF19572">
    <property type="entry name" value="PorV"/>
    <property type="match status" value="1"/>
</dbReference>
<name>A0ABX0USW5_9BACT</name>
<dbReference type="NCBIfam" id="NF033710">
    <property type="entry name" value="T9SS_OM_PorV"/>
    <property type="match status" value="1"/>
</dbReference>
<feature type="chain" id="PRO_5045421535" description="Type IX secretion system protein PorV domain-containing protein" evidence="1">
    <location>
        <begin position="21"/>
        <end position="363"/>
    </location>
</feature>
<dbReference type="PROSITE" id="PS51257">
    <property type="entry name" value="PROKAR_LIPOPROTEIN"/>
    <property type="match status" value="1"/>
</dbReference>
<evidence type="ECO:0000313" key="3">
    <source>
        <dbReference type="EMBL" id="NIJ54770.1"/>
    </source>
</evidence>
<dbReference type="Proteomes" id="UP001179181">
    <property type="component" value="Unassembled WGS sequence"/>
</dbReference>
<feature type="signal peptide" evidence="1">
    <location>
        <begin position="1"/>
        <end position="20"/>
    </location>
</feature>
<evidence type="ECO:0000313" key="4">
    <source>
        <dbReference type="Proteomes" id="UP001179181"/>
    </source>
</evidence>
<dbReference type="InterPro" id="IPR047799">
    <property type="entry name" value="T9SS_OM_PorV"/>
</dbReference>
<comment type="caution">
    <text evidence="3">The sequence shown here is derived from an EMBL/GenBank/DDBJ whole genome shotgun (WGS) entry which is preliminary data.</text>
</comment>
<dbReference type="InterPro" id="IPR045741">
    <property type="entry name" value="PorV"/>
</dbReference>
<dbReference type="Gene3D" id="2.40.160.60">
    <property type="entry name" value="Outer membrane protein transport protein (OMPP1/FadL/TodX)"/>
    <property type="match status" value="1"/>
</dbReference>
<feature type="domain" description="Type IX secretion system protein PorV" evidence="2">
    <location>
        <begin position="37"/>
        <end position="256"/>
    </location>
</feature>